<dbReference type="Gene3D" id="1.10.357.10">
    <property type="entry name" value="Tetracycline Repressor, domain 2"/>
    <property type="match status" value="1"/>
</dbReference>
<dbReference type="SUPFAM" id="SSF48498">
    <property type="entry name" value="Tetracyclin repressor-like, C-terminal domain"/>
    <property type="match status" value="1"/>
</dbReference>
<dbReference type="PANTHER" id="PTHR47506:SF10">
    <property type="entry name" value="TRANSCRIPTIONAL REGULATORY PROTEIN"/>
    <property type="match status" value="1"/>
</dbReference>
<evidence type="ECO:0000256" key="3">
    <source>
        <dbReference type="ARBA" id="ARBA00023163"/>
    </source>
</evidence>
<dbReference type="InterPro" id="IPR036271">
    <property type="entry name" value="Tet_transcr_reg_TetR-rel_C_sf"/>
</dbReference>
<evidence type="ECO:0000256" key="4">
    <source>
        <dbReference type="PROSITE-ProRule" id="PRU00335"/>
    </source>
</evidence>
<dbReference type="Pfam" id="PF16925">
    <property type="entry name" value="TetR_C_13"/>
    <property type="match status" value="1"/>
</dbReference>
<dbReference type="SUPFAM" id="SSF46689">
    <property type="entry name" value="Homeodomain-like"/>
    <property type="match status" value="1"/>
</dbReference>
<dbReference type="InterPro" id="IPR009057">
    <property type="entry name" value="Homeodomain-like_sf"/>
</dbReference>
<dbReference type="RefSeq" id="WP_201917833.1">
    <property type="nucleotide sequence ID" value="NZ_BAABAX010000023.1"/>
</dbReference>
<dbReference type="EMBL" id="JAERQJ010000002">
    <property type="protein sequence ID" value="MBL0683135.1"/>
    <property type="molecule type" value="Genomic_DNA"/>
</dbReference>
<evidence type="ECO:0000313" key="7">
    <source>
        <dbReference type="Proteomes" id="UP000651057"/>
    </source>
</evidence>
<dbReference type="Gene3D" id="1.10.10.60">
    <property type="entry name" value="Homeodomain-like"/>
    <property type="match status" value="1"/>
</dbReference>
<dbReference type="InterPro" id="IPR001647">
    <property type="entry name" value="HTH_TetR"/>
</dbReference>
<keyword evidence="1" id="KW-0805">Transcription regulation</keyword>
<feature type="domain" description="HTH tetR-type" evidence="5">
    <location>
        <begin position="6"/>
        <end position="66"/>
    </location>
</feature>
<feature type="DNA-binding region" description="H-T-H motif" evidence="4">
    <location>
        <begin position="29"/>
        <end position="48"/>
    </location>
</feature>
<evidence type="ECO:0000259" key="5">
    <source>
        <dbReference type="PROSITE" id="PS50977"/>
    </source>
</evidence>
<evidence type="ECO:0000256" key="1">
    <source>
        <dbReference type="ARBA" id="ARBA00023015"/>
    </source>
</evidence>
<dbReference type="GO" id="GO:0003677">
    <property type="term" value="F:DNA binding"/>
    <property type="evidence" value="ECO:0007669"/>
    <property type="project" value="UniProtKB-UniRule"/>
</dbReference>
<comment type="caution">
    <text evidence="6">The sequence shown here is derived from an EMBL/GenBank/DDBJ whole genome shotgun (WGS) entry which is preliminary data.</text>
</comment>
<evidence type="ECO:0000256" key="2">
    <source>
        <dbReference type="ARBA" id="ARBA00023125"/>
    </source>
</evidence>
<dbReference type="PANTHER" id="PTHR47506">
    <property type="entry name" value="TRANSCRIPTIONAL REGULATORY PROTEIN"/>
    <property type="match status" value="1"/>
</dbReference>
<keyword evidence="3" id="KW-0804">Transcription</keyword>
<organism evidence="6 7">
    <name type="scientific">Aquimarina mytili</name>
    <dbReference type="NCBI Taxonomy" id="874423"/>
    <lineage>
        <taxon>Bacteria</taxon>
        <taxon>Pseudomonadati</taxon>
        <taxon>Bacteroidota</taxon>
        <taxon>Flavobacteriia</taxon>
        <taxon>Flavobacteriales</taxon>
        <taxon>Flavobacteriaceae</taxon>
        <taxon>Aquimarina</taxon>
    </lineage>
</organism>
<reference evidence="6" key="1">
    <citation type="submission" date="2021-01" db="EMBL/GenBank/DDBJ databases">
        <authorList>
            <person name="Zhong Y.L."/>
        </authorList>
    </citation>
    <scope>NUCLEOTIDE SEQUENCE</scope>
    <source>
        <strain evidence="6">KCTC 23302</strain>
    </source>
</reference>
<protein>
    <submittedName>
        <fullName evidence="6">TetR/AcrR family transcriptional regulator</fullName>
    </submittedName>
</protein>
<gene>
    <name evidence="6" type="ORF">JJQ60_06385</name>
</gene>
<accession>A0A937A171</accession>
<dbReference type="InterPro" id="IPR011075">
    <property type="entry name" value="TetR_C"/>
</dbReference>
<dbReference type="Pfam" id="PF00440">
    <property type="entry name" value="TetR_N"/>
    <property type="match status" value="1"/>
</dbReference>
<keyword evidence="2 4" id="KW-0238">DNA-binding</keyword>
<dbReference type="PROSITE" id="PS50977">
    <property type="entry name" value="HTH_TETR_2"/>
    <property type="match status" value="1"/>
</dbReference>
<dbReference type="AlphaFoldDB" id="A0A937A171"/>
<dbReference type="Proteomes" id="UP000651057">
    <property type="component" value="Unassembled WGS sequence"/>
</dbReference>
<sequence>MPKTETFNRNQVLQKATEVFHKKGYNGTSMQDLVDATSLNRSSIYNSFGSKLGMFMEVLSFYQSSGKDQMGKELMHSHNSSDTIKAIFEMYLNDILNDNDRKGCLIVNCKSEMVNQEPIIKSFMEQNQEQTLAMLEDVVHNGQMEKVFNQNQTANEYALYLYSSIQGLRMTGILNNNEEELRNIINTVLKALH</sequence>
<evidence type="ECO:0000313" key="6">
    <source>
        <dbReference type="EMBL" id="MBL0683135.1"/>
    </source>
</evidence>
<name>A0A937A171_9FLAO</name>
<proteinExistence type="predicted"/>
<keyword evidence="7" id="KW-1185">Reference proteome</keyword>